<gene>
    <name evidence="12" type="primary">lspA_1</name>
    <name evidence="9" type="synonym">lspA</name>
    <name evidence="12" type="ORF">GCM10007935_07550</name>
</gene>
<dbReference type="PANTHER" id="PTHR33695:SF1">
    <property type="entry name" value="LIPOPROTEIN SIGNAL PEPTIDASE"/>
    <property type="match status" value="1"/>
</dbReference>
<reference evidence="13" key="1">
    <citation type="journal article" date="2019" name="Int. J. Syst. Evol. Microbiol.">
        <title>The Global Catalogue of Microorganisms (GCM) 10K type strain sequencing project: providing services to taxonomists for standard genome sequencing and annotation.</title>
        <authorList>
            <consortium name="The Broad Institute Genomics Platform"/>
            <consortium name="The Broad Institute Genome Sequencing Center for Infectious Disease"/>
            <person name="Wu L."/>
            <person name="Ma J."/>
        </authorList>
    </citation>
    <scope>NUCLEOTIDE SEQUENCE [LARGE SCALE GENOMIC DNA]</scope>
    <source>
        <strain evidence="13">NBRC 109341</strain>
    </source>
</reference>
<evidence type="ECO:0000256" key="9">
    <source>
        <dbReference type="HAMAP-Rule" id="MF_00161"/>
    </source>
</evidence>
<feature type="active site" evidence="9">
    <location>
        <position position="126"/>
    </location>
</feature>
<comment type="caution">
    <text evidence="9">Lacks conserved residue(s) required for the propagation of feature annotation.</text>
</comment>
<feature type="transmembrane region" description="Helical" evidence="9">
    <location>
        <begin position="122"/>
        <end position="141"/>
    </location>
</feature>
<comment type="similarity">
    <text evidence="1 9 11">Belongs to the peptidase A8 family.</text>
</comment>
<dbReference type="PRINTS" id="PR00781">
    <property type="entry name" value="LIPOSIGPTASE"/>
</dbReference>
<keyword evidence="2 9" id="KW-1003">Cell membrane</keyword>
<evidence type="ECO:0000313" key="12">
    <source>
        <dbReference type="EMBL" id="GLS13326.1"/>
    </source>
</evidence>
<comment type="caution">
    <text evidence="12">The sequence shown here is derived from an EMBL/GenBank/DDBJ whole genome shotgun (WGS) entry which is preliminary data.</text>
</comment>
<dbReference type="NCBIfam" id="TIGR00077">
    <property type="entry name" value="lspA"/>
    <property type="match status" value="1"/>
</dbReference>
<evidence type="ECO:0000256" key="10">
    <source>
        <dbReference type="RuleBase" id="RU000594"/>
    </source>
</evidence>
<evidence type="ECO:0000256" key="7">
    <source>
        <dbReference type="ARBA" id="ARBA00022989"/>
    </source>
</evidence>
<keyword evidence="12" id="KW-0449">Lipoprotein</keyword>
<dbReference type="PANTHER" id="PTHR33695">
    <property type="entry name" value="LIPOPROTEIN SIGNAL PEPTIDASE"/>
    <property type="match status" value="1"/>
</dbReference>
<keyword evidence="5 9" id="KW-0064">Aspartyl protease</keyword>
<evidence type="ECO:0000256" key="1">
    <source>
        <dbReference type="ARBA" id="ARBA00006139"/>
    </source>
</evidence>
<comment type="catalytic activity">
    <reaction evidence="9 10">
        <text>Release of signal peptides from bacterial membrane prolipoproteins. Hydrolyzes -Xaa-Yaa-Zaa-|-(S,diacylglyceryl)Cys-, in which Xaa is hydrophobic (preferably Leu), and Yaa (Ala or Ser) and Zaa (Gly or Ala) have small, neutral side chains.</text>
        <dbReference type="EC" id="3.4.23.36"/>
    </reaction>
</comment>
<accession>A0ABQ6C4Q8</accession>
<dbReference type="EMBL" id="BSPB01000004">
    <property type="protein sequence ID" value="GLS13326.1"/>
    <property type="molecule type" value="Genomic_DNA"/>
</dbReference>
<evidence type="ECO:0000256" key="11">
    <source>
        <dbReference type="RuleBase" id="RU004181"/>
    </source>
</evidence>
<comment type="pathway">
    <text evidence="9">Protein modification; lipoprotein biosynthesis (signal peptide cleavage).</text>
</comment>
<protein>
    <recommendedName>
        <fullName evidence="9">Lipoprotein signal peptidase</fullName>
        <ecNumber evidence="9">3.4.23.36</ecNumber>
    </recommendedName>
    <alternativeName>
        <fullName evidence="9">Prolipoprotein signal peptidase</fullName>
    </alternativeName>
    <alternativeName>
        <fullName evidence="9">Signal peptidase II</fullName>
        <shortName evidence="9">SPase II</shortName>
    </alternativeName>
</protein>
<keyword evidence="8 9" id="KW-0472">Membrane</keyword>
<feature type="active site" evidence="9">
    <location>
        <position position="108"/>
    </location>
</feature>
<organism evidence="12 13">
    <name type="scientific">Hydrogenophaga electricum</name>
    <dbReference type="NCBI Taxonomy" id="1230953"/>
    <lineage>
        <taxon>Bacteria</taxon>
        <taxon>Pseudomonadati</taxon>
        <taxon>Pseudomonadota</taxon>
        <taxon>Betaproteobacteria</taxon>
        <taxon>Burkholderiales</taxon>
        <taxon>Comamonadaceae</taxon>
        <taxon>Hydrogenophaga</taxon>
    </lineage>
</organism>
<evidence type="ECO:0000256" key="5">
    <source>
        <dbReference type="ARBA" id="ARBA00022750"/>
    </source>
</evidence>
<name>A0ABQ6C4Q8_9BURK</name>
<sequence length="161" mass="17300">MVAALAGLDQISKAFFADWIPLYGVVEVTPFFNLVHTLNEGAAFSFLADAGGWQRLFLIVVSVAVIVPVTLVSLAASTSPMERKLGALVVAGGLGNLVDRVQTGAVVDFLDFHVQGWHWPGFNLADVFIVCAAMVWVILAWRPATRLRDHAPVSPVSGDRS</sequence>
<dbReference type="HAMAP" id="MF_00161">
    <property type="entry name" value="LspA"/>
    <property type="match status" value="1"/>
</dbReference>
<evidence type="ECO:0000256" key="2">
    <source>
        <dbReference type="ARBA" id="ARBA00022475"/>
    </source>
</evidence>
<keyword evidence="3 9" id="KW-0645">Protease</keyword>
<proteinExistence type="inferred from homology"/>
<keyword evidence="7 9" id="KW-1133">Transmembrane helix</keyword>
<evidence type="ECO:0000313" key="13">
    <source>
        <dbReference type="Proteomes" id="UP001156903"/>
    </source>
</evidence>
<dbReference type="PROSITE" id="PS00855">
    <property type="entry name" value="SPASE_II"/>
    <property type="match status" value="1"/>
</dbReference>
<feature type="transmembrane region" description="Helical" evidence="9">
    <location>
        <begin position="56"/>
        <end position="76"/>
    </location>
</feature>
<dbReference type="Pfam" id="PF01252">
    <property type="entry name" value="Peptidase_A8"/>
    <property type="match status" value="1"/>
</dbReference>
<dbReference type="EC" id="3.4.23.36" evidence="9"/>
<evidence type="ECO:0000256" key="6">
    <source>
        <dbReference type="ARBA" id="ARBA00022801"/>
    </source>
</evidence>
<evidence type="ECO:0000256" key="8">
    <source>
        <dbReference type="ARBA" id="ARBA00023136"/>
    </source>
</evidence>
<dbReference type="Proteomes" id="UP001156903">
    <property type="component" value="Unassembled WGS sequence"/>
</dbReference>
<keyword evidence="13" id="KW-1185">Reference proteome</keyword>
<comment type="function">
    <text evidence="9 10">This protein specifically catalyzes the removal of signal peptides from prolipoproteins.</text>
</comment>
<dbReference type="InterPro" id="IPR001872">
    <property type="entry name" value="Peptidase_A8"/>
</dbReference>
<keyword evidence="4 9" id="KW-0812">Transmembrane</keyword>
<keyword evidence="6 9" id="KW-0378">Hydrolase</keyword>
<evidence type="ECO:0000256" key="4">
    <source>
        <dbReference type="ARBA" id="ARBA00022692"/>
    </source>
</evidence>
<evidence type="ECO:0000256" key="3">
    <source>
        <dbReference type="ARBA" id="ARBA00022670"/>
    </source>
</evidence>
<comment type="subcellular location">
    <subcellularLocation>
        <location evidence="9">Cell membrane</location>
        <topology evidence="9">Multi-pass membrane protein</topology>
    </subcellularLocation>
</comment>